<dbReference type="RefSeq" id="WP_086963619.1">
    <property type="nucleotide sequence ID" value="NZ_CP021376.1"/>
</dbReference>
<protein>
    <submittedName>
        <fullName evidence="2">Transcriptional regulator</fullName>
    </submittedName>
</protein>
<gene>
    <name evidence="2" type="ORF">CBP12_05920</name>
</gene>
<sequence length="106" mass="11731">MKKPSPSEREALLISLLMQLFTGEITEGQLLRTLRKDLLNMSQTDCAALVKVSRRTLSDVERDIGSPSLNVLNAIFRPFGLKAGLLPRNPALMKKLLAEDINSHSS</sequence>
<dbReference type="InterPro" id="IPR010982">
    <property type="entry name" value="Lambda_DNA-bd_dom_sf"/>
</dbReference>
<dbReference type="CDD" id="cd00093">
    <property type="entry name" value="HTH_XRE"/>
    <property type="match status" value="1"/>
</dbReference>
<dbReference type="Proteomes" id="UP000243793">
    <property type="component" value="Chromosome"/>
</dbReference>
<reference evidence="3" key="1">
    <citation type="submission" date="2017-05" db="EMBL/GenBank/DDBJ databases">
        <authorList>
            <person name="Sung H."/>
        </authorList>
    </citation>
    <scope>NUCLEOTIDE SEQUENCE [LARGE SCALE GENOMIC DNA]</scope>
    <source>
        <strain evidence="3">AMac2203</strain>
    </source>
</reference>
<dbReference type="AlphaFoldDB" id="A0A1Y0CWL1"/>
<dbReference type="OrthoDB" id="6240846at2"/>
<evidence type="ECO:0000313" key="3">
    <source>
        <dbReference type="Proteomes" id="UP000243793"/>
    </source>
</evidence>
<dbReference type="Pfam" id="PF01381">
    <property type="entry name" value="HTH_3"/>
    <property type="match status" value="1"/>
</dbReference>
<evidence type="ECO:0000259" key="1">
    <source>
        <dbReference type="PROSITE" id="PS50943"/>
    </source>
</evidence>
<evidence type="ECO:0000313" key="2">
    <source>
        <dbReference type="EMBL" id="ART79743.1"/>
    </source>
</evidence>
<proteinExistence type="predicted"/>
<dbReference type="PROSITE" id="PS50943">
    <property type="entry name" value="HTH_CROC1"/>
    <property type="match status" value="1"/>
</dbReference>
<dbReference type="Gene3D" id="1.10.260.40">
    <property type="entry name" value="lambda repressor-like DNA-binding domains"/>
    <property type="match status" value="1"/>
</dbReference>
<name>A0A1Y0CWL1_9GAMM</name>
<feature type="domain" description="HTH cro/C1-type" evidence="1">
    <location>
        <begin position="31"/>
        <end position="86"/>
    </location>
</feature>
<dbReference type="EMBL" id="CP021376">
    <property type="protein sequence ID" value="ART79743.1"/>
    <property type="molecule type" value="Genomic_DNA"/>
</dbReference>
<keyword evidence="3" id="KW-1185">Reference proteome</keyword>
<dbReference type="InterPro" id="IPR001387">
    <property type="entry name" value="Cro/C1-type_HTH"/>
</dbReference>
<dbReference type="KEGG" id="ocm:CBP12_05920"/>
<organism evidence="2 3">
    <name type="scientific">Oceanisphaera avium</name>
    <dbReference type="NCBI Taxonomy" id="1903694"/>
    <lineage>
        <taxon>Bacteria</taxon>
        <taxon>Pseudomonadati</taxon>
        <taxon>Pseudomonadota</taxon>
        <taxon>Gammaproteobacteria</taxon>
        <taxon>Aeromonadales</taxon>
        <taxon>Aeromonadaceae</taxon>
        <taxon>Oceanisphaera</taxon>
    </lineage>
</organism>
<dbReference type="SUPFAM" id="SSF47413">
    <property type="entry name" value="lambda repressor-like DNA-binding domains"/>
    <property type="match status" value="1"/>
</dbReference>
<dbReference type="SMART" id="SM00530">
    <property type="entry name" value="HTH_XRE"/>
    <property type="match status" value="1"/>
</dbReference>
<dbReference type="GO" id="GO:0003677">
    <property type="term" value="F:DNA binding"/>
    <property type="evidence" value="ECO:0007669"/>
    <property type="project" value="InterPro"/>
</dbReference>
<accession>A0A1Y0CWL1</accession>